<comment type="similarity">
    <text evidence="4">Belongs to the alanine racemase family.</text>
</comment>
<feature type="domain" description="Alanine racemase C-terminal" evidence="7">
    <location>
        <begin position="247"/>
        <end position="375"/>
    </location>
</feature>
<evidence type="ECO:0000256" key="3">
    <source>
        <dbReference type="ARBA" id="ARBA00023235"/>
    </source>
</evidence>
<name>A0A4U8QDM3_9FIRM</name>
<dbReference type="SUPFAM" id="SSF50621">
    <property type="entry name" value="Alanine racemase C-terminal domain-like"/>
    <property type="match status" value="1"/>
</dbReference>
<evidence type="ECO:0000313" key="9">
    <source>
        <dbReference type="Proteomes" id="UP000306509"/>
    </source>
</evidence>
<accession>A0A4U8QDM3</accession>
<comment type="function">
    <text evidence="4">Catalyzes the interconversion of L-alanine and D-alanine. May also act on other amino acids.</text>
</comment>
<dbReference type="Gene3D" id="3.20.20.10">
    <property type="entry name" value="Alanine racemase"/>
    <property type="match status" value="1"/>
</dbReference>
<proteinExistence type="inferred from homology"/>
<evidence type="ECO:0000256" key="2">
    <source>
        <dbReference type="ARBA" id="ARBA00022898"/>
    </source>
</evidence>
<dbReference type="SMART" id="SM01005">
    <property type="entry name" value="Ala_racemase_C"/>
    <property type="match status" value="1"/>
</dbReference>
<dbReference type="RefSeq" id="WP_138001693.1">
    <property type="nucleotide sequence ID" value="NZ_QGQD01000009.1"/>
</dbReference>
<dbReference type="InterPro" id="IPR000821">
    <property type="entry name" value="Ala_racemase"/>
</dbReference>
<dbReference type="GO" id="GO:0008784">
    <property type="term" value="F:alanine racemase activity"/>
    <property type="evidence" value="ECO:0007669"/>
    <property type="project" value="UniProtKB-UniRule"/>
</dbReference>
<reference evidence="8 9" key="1">
    <citation type="journal article" date="2019" name="Anaerobe">
        <title>Detection of Robinsoniella peoriensis in multiple bone samples of a trauma patient.</title>
        <authorList>
            <person name="Schrottner P."/>
            <person name="Hartwich K."/>
            <person name="Bunk B."/>
            <person name="Schober I."/>
            <person name="Helbig S."/>
            <person name="Rudolph W.W."/>
            <person name="Gunzer F."/>
        </authorList>
    </citation>
    <scope>NUCLEOTIDE SEQUENCE [LARGE SCALE GENOMIC DNA]</scope>
    <source>
        <strain evidence="8 9">DSM 106044</strain>
    </source>
</reference>
<keyword evidence="9" id="KW-1185">Reference proteome</keyword>
<dbReference type="PRINTS" id="PR00992">
    <property type="entry name" value="ALARACEMASE"/>
</dbReference>
<comment type="cofactor">
    <cofactor evidence="1 4 5">
        <name>pyridoxal 5'-phosphate</name>
        <dbReference type="ChEBI" id="CHEBI:597326"/>
    </cofactor>
</comment>
<feature type="modified residue" description="N6-(pyridoxal phosphate)lysine" evidence="4 5">
    <location>
        <position position="38"/>
    </location>
</feature>
<evidence type="ECO:0000256" key="1">
    <source>
        <dbReference type="ARBA" id="ARBA00001933"/>
    </source>
</evidence>
<comment type="pathway">
    <text evidence="4">Amino-acid biosynthesis; D-alanine biosynthesis; D-alanine from L-alanine: step 1/1.</text>
</comment>
<dbReference type="EMBL" id="QGQD01000009">
    <property type="protein sequence ID" value="TLD02644.1"/>
    <property type="molecule type" value="Genomic_DNA"/>
</dbReference>
<dbReference type="GO" id="GO:0030632">
    <property type="term" value="P:D-alanine biosynthetic process"/>
    <property type="evidence" value="ECO:0007669"/>
    <property type="project" value="UniProtKB-UniRule"/>
</dbReference>
<dbReference type="FunFam" id="3.20.20.10:FF:000002">
    <property type="entry name" value="Alanine racemase"/>
    <property type="match status" value="1"/>
</dbReference>
<protein>
    <recommendedName>
        <fullName evidence="4">Alanine racemase</fullName>
        <ecNumber evidence="4">5.1.1.1</ecNumber>
    </recommendedName>
</protein>
<dbReference type="UniPathway" id="UPA00042">
    <property type="reaction ID" value="UER00497"/>
</dbReference>
<sequence>MQKYSRVCAVISLDAVEENFKNMRANTNPKTRMIAVVKTDGYGHGAVPVAKLVEDYDYIWGFAVATAEEAQILKRNQIQKPILILGYTFEEHFEMLVRLDIRPVVFKLDTAIALSEEAGRQGKTIYVHLGLDTGMSRIGFTDTKESIEVILEIAKLPNLKIEGLFTHFARSDEADKTSAWGQFARCQDFLEKLSAAGIRIPLKHCSNSAGIIDLPEANMDAVRPGISIYGIYPSQEVKKESVPLKPVMQLKSHIVYIKELEAGIPVSYGGTFVTEKKTKVATIPVGYGDGYPRSLSGKGWVLIHGKKAPILGRVCMDQFMVDISEIDEAKELDEVTLFGESEGAILPVEDLSSICGRFPYEFVCDIGKRIPRVYVHKGEIVLTRDYFNE</sequence>
<organism evidence="8 9">
    <name type="scientific">Robinsoniella peoriensis</name>
    <dbReference type="NCBI Taxonomy" id="180332"/>
    <lineage>
        <taxon>Bacteria</taxon>
        <taxon>Bacillati</taxon>
        <taxon>Bacillota</taxon>
        <taxon>Clostridia</taxon>
        <taxon>Lachnospirales</taxon>
        <taxon>Lachnospiraceae</taxon>
        <taxon>Robinsoniella</taxon>
    </lineage>
</organism>
<dbReference type="Proteomes" id="UP000306509">
    <property type="component" value="Unassembled WGS sequence"/>
</dbReference>
<feature type="binding site" evidence="4 6">
    <location>
        <position position="137"/>
    </location>
    <ligand>
        <name>substrate</name>
    </ligand>
</feature>
<dbReference type="InterPro" id="IPR029066">
    <property type="entry name" value="PLP-binding_barrel"/>
</dbReference>
<gene>
    <name evidence="8" type="primary">alr</name>
    <name evidence="8" type="ORF">DSM106044_00456</name>
</gene>
<dbReference type="InterPro" id="IPR001608">
    <property type="entry name" value="Ala_racemase_N"/>
</dbReference>
<keyword evidence="2 4" id="KW-0663">Pyridoxal phosphate</keyword>
<comment type="catalytic activity">
    <reaction evidence="4">
        <text>L-alanine = D-alanine</text>
        <dbReference type="Rhea" id="RHEA:20249"/>
        <dbReference type="ChEBI" id="CHEBI:57416"/>
        <dbReference type="ChEBI" id="CHEBI:57972"/>
        <dbReference type="EC" id="5.1.1.1"/>
    </reaction>
</comment>
<dbReference type="AlphaFoldDB" id="A0A4U8QDM3"/>
<dbReference type="HAMAP" id="MF_01201">
    <property type="entry name" value="Ala_racemase"/>
    <property type="match status" value="1"/>
</dbReference>
<dbReference type="GO" id="GO:0030170">
    <property type="term" value="F:pyridoxal phosphate binding"/>
    <property type="evidence" value="ECO:0007669"/>
    <property type="project" value="UniProtKB-UniRule"/>
</dbReference>
<dbReference type="Pfam" id="PF00842">
    <property type="entry name" value="Ala_racemase_C"/>
    <property type="match status" value="1"/>
</dbReference>
<dbReference type="InterPro" id="IPR011079">
    <property type="entry name" value="Ala_racemase_C"/>
</dbReference>
<feature type="active site" description="Proton acceptor; specific for L-alanine" evidence="4">
    <location>
        <position position="268"/>
    </location>
</feature>
<dbReference type="Pfam" id="PF01168">
    <property type="entry name" value="Ala_racemase_N"/>
    <property type="match status" value="1"/>
</dbReference>
<keyword evidence="3 4" id="KW-0413">Isomerase</keyword>
<evidence type="ECO:0000313" key="8">
    <source>
        <dbReference type="EMBL" id="TLD02644.1"/>
    </source>
</evidence>
<evidence type="ECO:0000259" key="7">
    <source>
        <dbReference type="SMART" id="SM01005"/>
    </source>
</evidence>
<dbReference type="STRING" id="180332.GCA_000797495_04557"/>
<evidence type="ECO:0000256" key="5">
    <source>
        <dbReference type="PIRSR" id="PIRSR600821-50"/>
    </source>
</evidence>
<evidence type="ECO:0000256" key="6">
    <source>
        <dbReference type="PIRSR" id="PIRSR600821-52"/>
    </source>
</evidence>
<dbReference type="SUPFAM" id="SSF51419">
    <property type="entry name" value="PLP-binding barrel"/>
    <property type="match status" value="1"/>
</dbReference>
<dbReference type="PANTHER" id="PTHR30511:SF0">
    <property type="entry name" value="ALANINE RACEMASE, CATABOLIC-RELATED"/>
    <property type="match status" value="1"/>
</dbReference>
<feature type="binding site" evidence="4 6">
    <location>
        <position position="316"/>
    </location>
    <ligand>
        <name>substrate</name>
    </ligand>
</feature>
<comment type="caution">
    <text evidence="8">The sequence shown here is derived from an EMBL/GenBank/DDBJ whole genome shotgun (WGS) entry which is preliminary data.</text>
</comment>
<dbReference type="NCBIfam" id="TIGR00492">
    <property type="entry name" value="alr"/>
    <property type="match status" value="1"/>
</dbReference>
<feature type="active site" description="Proton acceptor; specific for D-alanine" evidence="4">
    <location>
        <position position="38"/>
    </location>
</feature>
<dbReference type="PANTHER" id="PTHR30511">
    <property type="entry name" value="ALANINE RACEMASE"/>
    <property type="match status" value="1"/>
</dbReference>
<dbReference type="InterPro" id="IPR009006">
    <property type="entry name" value="Ala_racemase/Decarboxylase_C"/>
</dbReference>
<evidence type="ECO:0000256" key="4">
    <source>
        <dbReference type="HAMAP-Rule" id="MF_01201"/>
    </source>
</evidence>
<dbReference type="CDD" id="cd00430">
    <property type="entry name" value="PLPDE_III_AR"/>
    <property type="match status" value="1"/>
</dbReference>
<dbReference type="EC" id="5.1.1.1" evidence="4"/>
<dbReference type="Gene3D" id="2.40.37.10">
    <property type="entry name" value="Lyase, Ornithine Decarboxylase, Chain A, domain 1"/>
    <property type="match status" value="1"/>
</dbReference>
<dbReference type="GO" id="GO:0005829">
    <property type="term" value="C:cytosol"/>
    <property type="evidence" value="ECO:0007669"/>
    <property type="project" value="TreeGrafter"/>
</dbReference>